<dbReference type="PIRSF" id="PIRSF000332">
    <property type="entry name" value="FMO"/>
    <property type="match status" value="1"/>
</dbReference>
<dbReference type="Pfam" id="PF00743">
    <property type="entry name" value="FMO-like"/>
    <property type="match status" value="2"/>
</dbReference>
<reference evidence="7 8" key="1">
    <citation type="submission" date="2024-02" db="EMBL/GenBank/DDBJ databases">
        <authorList>
            <person name="Daric V."/>
            <person name="Darras S."/>
        </authorList>
    </citation>
    <scope>NUCLEOTIDE SEQUENCE [LARGE SCALE GENOMIC DNA]</scope>
</reference>
<evidence type="ECO:0000313" key="8">
    <source>
        <dbReference type="Proteomes" id="UP001642483"/>
    </source>
</evidence>
<dbReference type="InterPro" id="IPR050346">
    <property type="entry name" value="FMO-like"/>
</dbReference>
<evidence type="ECO:0000256" key="1">
    <source>
        <dbReference type="ARBA" id="ARBA00009183"/>
    </source>
</evidence>
<evidence type="ECO:0000256" key="3">
    <source>
        <dbReference type="ARBA" id="ARBA00022827"/>
    </source>
</evidence>
<gene>
    <name evidence="7" type="ORF">CVLEPA_LOCUS21459</name>
</gene>
<dbReference type="SUPFAM" id="SSF51905">
    <property type="entry name" value="FAD/NAD(P)-binding domain"/>
    <property type="match status" value="2"/>
</dbReference>
<keyword evidence="2 6" id="KW-0285">Flavoprotein</keyword>
<keyword evidence="3 6" id="KW-0274">FAD</keyword>
<dbReference type="EC" id="1.-.-.-" evidence="6"/>
<keyword evidence="8" id="KW-1185">Reference proteome</keyword>
<name>A0ABP0GCE2_CLALP</name>
<comment type="similarity">
    <text evidence="1 6">Belongs to the FMO family.</text>
</comment>
<dbReference type="InterPro" id="IPR020946">
    <property type="entry name" value="Flavin_mOase-like"/>
</dbReference>
<evidence type="ECO:0000256" key="5">
    <source>
        <dbReference type="ARBA" id="ARBA00023002"/>
    </source>
</evidence>
<evidence type="ECO:0000256" key="4">
    <source>
        <dbReference type="ARBA" id="ARBA00022857"/>
    </source>
</evidence>
<organism evidence="7 8">
    <name type="scientific">Clavelina lepadiformis</name>
    <name type="common">Light-bulb sea squirt</name>
    <name type="synonym">Ascidia lepadiformis</name>
    <dbReference type="NCBI Taxonomy" id="159417"/>
    <lineage>
        <taxon>Eukaryota</taxon>
        <taxon>Metazoa</taxon>
        <taxon>Chordata</taxon>
        <taxon>Tunicata</taxon>
        <taxon>Ascidiacea</taxon>
        <taxon>Aplousobranchia</taxon>
        <taxon>Clavelinidae</taxon>
        <taxon>Clavelina</taxon>
    </lineage>
</organism>
<comment type="cofactor">
    <cofactor evidence="6">
        <name>FAD</name>
        <dbReference type="ChEBI" id="CHEBI:57692"/>
    </cofactor>
</comment>
<comment type="caution">
    <text evidence="7">The sequence shown here is derived from an EMBL/GenBank/DDBJ whole genome shotgun (WGS) entry which is preliminary data.</text>
</comment>
<dbReference type="Gene3D" id="3.50.50.60">
    <property type="entry name" value="FAD/NAD(P)-binding domain"/>
    <property type="match status" value="2"/>
</dbReference>
<keyword evidence="4" id="KW-0521">NADP</keyword>
<keyword evidence="5 6" id="KW-0560">Oxidoreductase</keyword>
<dbReference type="PANTHER" id="PTHR23023">
    <property type="entry name" value="DIMETHYLANILINE MONOOXYGENASE"/>
    <property type="match status" value="1"/>
</dbReference>
<keyword evidence="6" id="KW-0503">Monooxygenase</keyword>
<sequence length="433" mass="49109">MNGGGCARVQRIAVIGAGAAGLCAARHLACSKKFKPTVFEGTDRVGGTWVYTDRTEKDENGYPVHSSMYNDLITNLPKQVMAFPEFPFPDSLPSFLHHTNVLGYLENYSHHFDLLKYIKFHNYVEEIKVIPNTENSDNFPRWEVKTFDWKQNQHESHVFDGIMICNGHYSVPSFPSIEGMSEFEGEILHSHHFRTSKQYADKTVVLFGGHASGIDIALQLCPVAKEVVLSHKGNLLSPFPDNLRQAPVISKITGNGVIFKDGTSSNCDAIMFCTGYKYTFPFLKDPIIKSVEKNRVSPLYKHLIHIHYPNLSFIGICHTVCPFPQFRCQVLYAMGVLDGSVILPSTEEMLLEEENDYQKRVKQGLPFRGSHILANDQWAYNDELADLSGHERIPDSVRLLYNLVQERRAYNLQTYKQDEFAMASNGHYYRSGV</sequence>
<evidence type="ECO:0000313" key="7">
    <source>
        <dbReference type="EMBL" id="CAK8689456.1"/>
    </source>
</evidence>
<evidence type="ECO:0000256" key="2">
    <source>
        <dbReference type="ARBA" id="ARBA00022630"/>
    </source>
</evidence>
<proteinExistence type="inferred from homology"/>
<evidence type="ECO:0000256" key="6">
    <source>
        <dbReference type="RuleBase" id="RU361177"/>
    </source>
</evidence>
<dbReference type="PRINTS" id="PR00370">
    <property type="entry name" value="FMOXYGENASE"/>
</dbReference>
<accession>A0ABP0GCE2</accession>
<dbReference type="EMBL" id="CAWYQH010000108">
    <property type="protein sequence ID" value="CAK8689456.1"/>
    <property type="molecule type" value="Genomic_DNA"/>
</dbReference>
<protein>
    <recommendedName>
        <fullName evidence="6">Flavin-containing monooxygenase</fullName>
        <ecNumber evidence="6">1.-.-.-</ecNumber>
    </recommendedName>
</protein>
<dbReference type="Proteomes" id="UP001642483">
    <property type="component" value="Unassembled WGS sequence"/>
</dbReference>
<dbReference type="InterPro" id="IPR036188">
    <property type="entry name" value="FAD/NAD-bd_sf"/>
</dbReference>
<dbReference type="InterPro" id="IPR000960">
    <property type="entry name" value="Flavin_mOase"/>
</dbReference>